<accession>A0ABT6N7V8</accession>
<name>A0ABT6N7V8_9SPHN</name>
<evidence type="ECO:0000313" key="3">
    <source>
        <dbReference type="Proteomes" id="UP001160625"/>
    </source>
</evidence>
<evidence type="ECO:0000256" key="1">
    <source>
        <dbReference type="SAM" id="MobiDB-lite"/>
    </source>
</evidence>
<dbReference type="EMBL" id="JARYGZ010000007">
    <property type="protein sequence ID" value="MDH7641185.1"/>
    <property type="molecule type" value="Genomic_DNA"/>
</dbReference>
<dbReference type="InterPro" id="IPR010270">
    <property type="entry name" value="Phage_P2_GpM"/>
</dbReference>
<dbReference type="RefSeq" id="WP_281046526.1">
    <property type="nucleotide sequence ID" value="NZ_JARYGZ010000007.1"/>
</dbReference>
<gene>
    <name evidence="2" type="primary">gpM</name>
    <name evidence="2" type="ORF">QGN17_20790</name>
</gene>
<reference evidence="2" key="1">
    <citation type="submission" date="2023-04" db="EMBL/GenBank/DDBJ databases">
        <title>Sphingomonas sp. MAHUQ-71 isolated from rice field.</title>
        <authorList>
            <person name="Huq M.A."/>
        </authorList>
    </citation>
    <scope>NUCLEOTIDE SEQUENCE</scope>
    <source>
        <strain evidence="2">MAHUQ-71</strain>
    </source>
</reference>
<proteinExistence type="predicted"/>
<dbReference type="Pfam" id="PF05944">
    <property type="entry name" value="Phage_term_smal"/>
    <property type="match status" value="1"/>
</dbReference>
<feature type="region of interest" description="Disordered" evidence="1">
    <location>
        <begin position="193"/>
        <end position="230"/>
    </location>
</feature>
<keyword evidence="3" id="KW-1185">Reference proteome</keyword>
<comment type="caution">
    <text evidence="2">The sequence shown here is derived from an EMBL/GenBank/DDBJ whole genome shotgun (WGS) entry which is preliminary data.</text>
</comment>
<evidence type="ECO:0000313" key="2">
    <source>
        <dbReference type="EMBL" id="MDH7641185.1"/>
    </source>
</evidence>
<organism evidence="2 3">
    <name type="scientific">Sphingomonas oryzagri</name>
    <dbReference type="NCBI Taxonomy" id="3042314"/>
    <lineage>
        <taxon>Bacteria</taxon>
        <taxon>Pseudomonadati</taxon>
        <taxon>Pseudomonadota</taxon>
        <taxon>Alphaproteobacteria</taxon>
        <taxon>Sphingomonadales</taxon>
        <taxon>Sphingomonadaceae</taxon>
        <taxon>Sphingomonas</taxon>
    </lineage>
</organism>
<dbReference type="Proteomes" id="UP001160625">
    <property type="component" value="Unassembled WGS sequence"/>
</dbReference>
<protein>
    <submittedName>
        <fullName evidence="2">Phage terminase small subunit</fullName>
    </submittedName>
</protein>
<sequence length="230" mass="25161">MKLRLTHDLRRLKEIQSIERKIATKREMLPEYEAWVAGLLVAGQPSAGDEVLPTIMVWKIDVGDYAGAMPLIEHVFRHRLDLPARYERTASALVVEEIAIGAMKLQLAGEAAPLGILQEIEALTASDDIHDQIRAKIHKAIGVELVRAAEAISPTDPAAMPAIERARAELVRAQALNDRVGVKDKLQRLDRLKKAVEESAAPPRKPAVAKKPAPAKAPARKSPLKKEASA</sequence>